<dbReference type="EMBL" id="GBRH01245638">
    <property type="protein sequence ID" value="JAD52257.1"/>
    <property type="molecule type" value="Transcribed_RNA"/>
</dbReference>
<name>A0A0A9AYV5_ARUDO</name>
<accession>A0A0A9AYV5</accession>
<reference evidence="2" key="1">
    <citation type="submission" date="2014-09" db="EMBL/GenBank/DDBJ databases">
        <authorList>
            <person name="Magalhaes I.L.F."/>
            <person name="Oliveira U."/>
            <person name="Santos F.R."/>
            <person name="Vidigal T.H.D.A."/>
            <person name="Brescovit A.D."/>
            <person name="Santos A.J."/>
        </authorList>
    </citation>
    <scope>NUCLEOTIDE SEQUENCE</scope>
    <source>
        <tissue evidence="2">Shoot tissue taken approximately 20 cm above the soil surface</tissue>
    </source>
</reference>
<feature type="compositionally biased region" description="Basic residues" evidence="1">
    <location>
        <begin position="51"/>
        <end position="63"/>
    </location>
</feature>
<sequence>MCTRRARDRTAATPPRSNPSCTVHSRRTPRPPRRRSPWHLVLVSPTTAPRPRQRRRRRKHRPRTTLPWP</sequence>
<evidence type="ECO:0000256" key="1">
    <source>
        <dbReference type="SAM" id="MobiDB-lite"/>
    </source>
</evidence>
<organism evidence="2">
    <name type="scientific">Arundo donax</name>
    <name type="common">Giant reed</name>
    <name type="synonym">Donax arundinaceus</name>
    <dbReference type="NCBI Taxonomy" id="35708"/>
    <lineage>
        <taxon>Eukaryota</taxon>
        <taxon>Viridiplantae</taxon>
        <taxon>Streptophyta</taxon>
        <taxon>Embryophyta</taxon>
        <taxon>Tracheophyta</taxon>
        <taxon>Spermatophyta</taxon>
        <taxon>Magnoliopsida</taxon>
        <taxon>Liliopsida</taxon>
        <taxon>Poales</taxon>
        <taxon>Poaceae</taxon>
        <taxon>PACMAD clade</taxon>
        <taxon>Arundinoideae</taxon>
        <taxon>Arundineae</taxon>
        <taxon>Arundo</taxon>
    </lineage>
</organism>
<feature type="compositionally biased region" description="Basic residues" evidence="1">
    <location>
        <begin position="24"/>
        <end position="37"/>
    </location>
</feature>
<proteinExistence type="predicted"/>
<evidence type="ECO:0000313" key="2">
    <source>
        <dbReference type="EMBL" id="JAD52257.1"/>
    </source>
</evidence>
<feature type="region of interest" description="Disordered" evidence="1">
    <location>
        <begin position="1"/>
        <end position="69"/>
    </location>
</feature>
<reference evidence="2" key="2">
    <citation type="journal article" date="2015" name="Data Brief">
        <title>Shoot transcriptome of the giant reed, Arundo donax.</title>
        <authorList>
            <person name="Barrero R.A."/>
            <person name="Guerrero F.D."/>
            <person name="Moolhuijzen P."/>
            <person name="Goolsby J.A."/>
            <person name="Tidwell J."/>
            <person name="Bellgard S.E."/>
            <person name="Bellgard M.I."/>
        </authorList>
    </citation>
    <scope>NUCLEOTIDE SEQUENCE</scope>
    <source>
        <tissue evidence="2">Shoot tissue taken approximately 20 cm above the soil surface</tissue>
    </source>
</reference>
<dbReference type="AlphaFoldDB" id="A0A0A9AYV5"/>
<protein>
    <submittedName>
        <fullName evidence="2">Uncharacterized protein</fullName>
    </submittedName>
</protein>